<protein>
    <submittedName>
        <fullName evidence="1">Uncharacterized protein</fullName>
    </submittedName>
</protein>
<reference evidence="1 2" key="1">
    <citation type="journal article" date="2022" name="Plant J.">
        <title>Chromosome-level genome of Camellia lanceoleosa provides a valuable resource for understanding genome evolution and self-incompatibility.</title>
        <authorList>
            <person name="Gong W."/>
            <person name="Xiao S."/>
            <person name="Wang L."/>
            <person name="Liao Z."/>
            <person name="Chang Y."/>
            <person name="Mo W."/>
            <person name="Hu G."/>
            <person name="Li W."/>
            <person name="Zhao G."/>
            <person name="Zhu H."/>
            <person name="Hu X."/>
            <person name="Ji K."/>
            <person name="Xiang X."/>
            <person name="Song Q."/>
            <person name="Yuan D."/>
            <person name="Jin S."/>
            <person name="Zhang L."/>
        </authorList>
    </citation>
    <scope>NUCLEOTIDE SEQUENCE [LARGE SCALE GENOMIC DNA]</scope>
    <source>
        <strain evidence="1">SQ_2022a</strain>
    </source>
</reference>
<evidence type="ECO:0000313" key="2">
    <source>
        <dbReference type="Proteomes" id="UP001060215"/>
    </source>
</evidence>
<dbReference type="EMBL" id="CM045761">
    <property type="protein sequence ID" value="KAI8013977.1"/>
    <property type="molecule type" value="Genomic_DNA"/>
</dbReference>
<evidence type="ECO:0000313" key="1">
    <source>
        <dbReference type="EMBL" id="KAI8013977.1"/>
    </source>
</evidence>
<sequence length="201" mass="22905">MASCTSLVWDKSKFENASSSSAKKQRCEDFSPPPPPPPPPPPSLSEKTDPRSIIKVYNYDSDDEINYEDVDEFGVHEMTDKEDKEYSRQIKESEGFDVMDFPKSFSCGKIMPIINLNYHANHLKSLSELALKEYNEKKKTKLEFVKLVKANLEPCEGFQYYITFDVKDADAVDGPILTFQALVWDGIDEIEVVLCMLEISN</sequence>
<proteinExistence type="predicted"/>
<keyword evidence="2" id="KW-1185">Reference proteome</keyword>
<dbReference type="Proteomes" id="UP001060215">
    <property type="component" value="Chromosome 4"/>
</dbReference>
<accession>A0ACC0HN73</accession>
<organism evidence="1 2">
    <name type="scientific">Camellia lanceoleosa</name>
    <dbReference type="NCBI Taxonomy" id="1840588"/>
    <lineage>
        <taxon>Eukaryota</taxon>
        <taxon>Viridiplantae</taxon>
        <taxon>Streptophyta</taxon>
        <taxon>Embryophyta</taxon>
        <taxon>Tracheophyta</taxon>
        <taxon>Spermatophyta</taxon>
        <taxon>Magnoliopsida</taxon>
        <taxon>eudicotyledons</taxon>
        <taxon>Gunneridae</taxon>
        <taxon>Pentapetalae</taxon>
        <taxon>asterids</taxon>
        <taxon>Ericales</taxon>
        <taxon>Theaceae</taxon>
        <taxon>Camellia</taxon>
    </lineage>
</organism>
<gene>
    <name evidence="1" type="ORF">LOK49_LG05G02475</name>
</gene>
<name>A0ACC0HN73_9ERIC</name>
<comment type="caution">
    <text evidence="1">The sequence shown here is derived from an EMBL/GenBank/DDBJ whole genome shotgun (WGS) entry which is preliminary data.</text>
</comment>